<dbReference type="InterPro" id="IPR016181">
    <property type="entry name" value="Acyl_CoA_acyltransferase"/>
</dbReference>
<organism evidence="2 3">
    <name type="scientific">Enterovibrio gelatinilyticus</name>
    <dbReference type="NCBI Taxonomy" id="2899819"/>
    <lineage>
        <taxon>Bacteria</taxon>
        <taxon>Pseudomonadati</taxon>
        <taxon>Pseudomonadota</taxon>
        <taxon>Gammaproteobacteria</taxon>
        <taxon>Vibrionales</taxon>
        <taxon>Vibrionaceae</taxon>
        <taxon>Enterovibrio</taxon>
    </lineage>
</organism>
<evidence type="ECO:0000313" key="2">
    <source>
        <dbReference type="EMBL" id="MDD1795403.1"/>
    </source>
</evidence>
<dbReference type="EMBL" id="JAJUBC010000028">
    <property type="protein sequence ID" value="MDD1795403.1"/>
    <property type="molecule type" value="Genomic_DNA"/>
</dbReference>
<dbReference type="InterPro" id="IPR000182">
    <property type="entry name" value="GNAT_dom"/>
</dbReference>
<gene>
    <name evidence="2" type="ORF">LRP50_19920</name>
</gene>
<dbReference type="PROSITE" id="PS51186">
    <property type="entry name" value="GNAT"/>
    <property type="match status" value="1"/>
</dbReference>
<evidence type="ECO:0000313" key="3">
    <source>
        <dbReference type="Proteomes" id="UP001149400"/>
    </source>
</evidence>
<dbReference type="Gene3D" id="3.40.630.30">
    <property type="match status" value="1"/>
</dbReference>
<comment type="caution">
    <text evidence="2">The sequence shown here is derived from an EMBL/GenBank/DDBJ whole genome shotgun (WGS) entry which is preliminary data.</text>
</comment>
<sequence length="159" mass="18188">MDVVFTPVDLESSVSTCIAFRKDAWIISHGTEEGFSKEEAVRWFRSIKEESPFGFLHIWYEGIVVGQLEFMSNIKTSDNQKAGYVNLFYLTPEYRGIGLGQIIHDYVINELIKAKCIGAMLRYIPGNAGAENFYLKNGWYKSGDAEPKRGQLMRKDFIK</sequence>
<feature type="domain" description="N-acetyltransferase" evidence="1">
    <location>
        <begin position="3"/>
        <end position="158"/>
    </location>
</feature>
<name>A0ABT5R550_9GAMM</name>
<keyword evidence="3" id="KW-1185">Reference proteome</keyword>
<dbReference type="RefSeq" id="WP_274166199.1">
    <property type="nucleotide sequence ID" value="NZ_JAJUBC010000028.1"/>
</dbReference>
<dbReference type="SUPFAM" id="SSF55729">
    <property type="entry name" value="Acyl-CoA N-acyltransferases (Nat)"/>
    <property type="match status" value="1"/>
</dbReference>
<accession>A0ABT5R550</accession>
<dbReference type="CDD" id="cd04301">
    <property type="entry name" value="NAT_SF"/>
    <property type="match status" value="1"/>
</dbReference>
<dbReference type="Proteomes" id="UP001149400">
    <property type="component" value="Unassembled WGS sequence"/>
</dbReference>
<proteinExistence type="predicted"/>
<protein>
    <submittedName>
        <fullName evidence="2">GNAT family N-acetyltransferase</fullName>
    </submittedName>
</protein>
<dbReference type="Pfam" id="PF00583">
    <property type="entry name" value="Acetyltransf_1"/>
    <property type="match status" value="1"/>
</dbReference>
<reference evidence="2" key="1">
    <citation type="submission" date="2021-12" db="EMBL/GenBank/DDBJ databases">
        <title>Enterovibrio ZSDZ35 sp. nov. and Enterovibrio ZSDZ42 sp. nov., isolated from coastal seawater in Qingdao.</title>
        <authorList>
            <person name="Zhang P."/>
        </authorList>
    </citation>
    <scope>NUCLEOTIDE SEQUENCE</scope>
    <source>
        <strain evidence="2">ZSDZ42</strain>
    </source>
</reference>
<evidence type="ECO:0000259" key="1">
    <source>
        <dbReference type="PROSITE" id="PS51186"/>
    </source>
</evidence>